<proteinExistence type="inferred from homology"/>
<keyword evidence="4" id="KW-0479">Metal-binding</keyword>
<dbReference type="PANTHER" id="PTHR32481:SF0">
    <property type="entry name" value="AMINOPEPTIDASE YPDE-RELATED"/>
    <property type="match status" value="1"/>
</dbReference>
<dbReference type="SUPFAM" id="SSF101821">
    <property type="entry name" value="Aminopeptidase/glucanase lid domain"/>
    <property type="match status" value="1"/>
</dbReference>
<evidence type="ECO:0000256" key="4">
    <source>
        <dbReference type="ARBA" id="ARBA00022723"/>
    </source>
</evidence>
<dbReference type="GO" id="GO:0046872">
    <property type="term" value="F:metal ion binding"/>
    <property type="evidence" value="ECO:0007669"/>
    <property type="project" value="UniProtKB-KW"/>
</dbReference>
<dbReference type="PIRSF" id="PIRSF001123">
    <property type="entry name" value="PepA_GA"/>
    <property type="match status" value="1"/>
</dbReference>
<comment type="similarity">
    <text evidence="1">Belongs to the peptidase M42 family.</text>
</comment>
<gene>
    <name evidence="6" type="primary">ysdC_18</name>
    <name evidence="6" type="ORF">SDC9_66783</name>
</gene>
<organism evidence="6">
    <name type="scientific">bioreactor metagenome</name>
    <dbReference type="NCBI Taxonomy" id="1076179"/>
    <lineage>
        <taxon>unclassified sequences</taxon>
        <taxon>metagenomes</taxon>
        <taxon>ecological metagenomes</taxon>
    </lineage>
</organism>
<evidence type="ECO:0000256" key="3">
    <source>
        <dbReference type="ARBA" id="ARBA00022670"/>
    </source>
</evidence>
<comment type="caution">
    <text evidence="6">The sequence shown here is derived from an EMBL/GenBank/DDBJ whole genome shotgun (WGS) entry which is preliminary data.</text>
</comment>
<dbReference type="EMBL" id="VSSQ01003363">
    <property type="protein sequence ID" value="MPM20354.1"/>
    <property type="molecule type" value="Genomic_DNA"/>
</dbReference>
<dbReference type="InterPro" id="IPR008007">
    <property type="entry name" value="Peptidase_M42"/>
</dbReference>
<dbReference type="Gene3D" id="2.40.30.40">
    <property type="entry name" value="Peptidase M42, domain 2"/>
    <property type="match status" value="1"/>
</dbReference>
<evidence type="ECO:0000256" key="5">
    <source>
        <dbReference type="ARBA" id="ARBA00022801"/>
    </source>
</evidence>
<dbReference type="GO" id="GO:0004177">
    <property type="term" value="F:aminopeptidase activity"/>
    <property type="evidence" value="ECO:0007669"/>
    <property type="project" value="UniProtKB-KW"/>
</dbReference>
<dbReference type="InterPro" id="IPR051464">
    <property type="entry name" value="Peptidase_M42_aminopept"/>
</dbReference>
<dbReference type="PANTHER" id="PTHR32481">
    <property type="entry name" value="AMINOPEPTIDASE"/>
    <property type="match status" value="1"/>
</dbReference>
<evidence type="ECO:0000256" key="2">
    <source>
        <dbReference type="ARBA" id="ARBA00022438"/>
    </source>
</evidence>
<keyword evidence="2 6" id="KW-0031">Aminopeptidase</keyword>
<evidence type="ECO:0000256" key="1">
    <source>
        <dbReference type="ARBA" id="ARBA00006272"/>
    </source>
</evidence>
<sequence>MDMKEVLFELSALSGISGMEDRLSQRVEELFKPYADKVETDALFNVIATKSAEHPTEETLLLDAHTDEIGLIVTGVTDEGFLRFDNLNGVDRRTILATEVTVHTEHGDYYGIVTTVPPHLMKPEDYEKTPTFDTLYIDVGFGPEKAKKLFSAGNFITLRQTPTKLLGNVVSGKTFDDRSSVAAIWGLFKALHDVKLPFNLVAQLSAQEETGLRGARVCAYRAKPTEAIAIDVTFAYLPDCPRERTALMGKGPALTYAPILDRTLTDRLRDVAKENDIPLQFEVGSGTTGTNSYAIFSIGGGVKTALISIPLKYMHSVVETLDFSDVKNTTRLLKEYVMYKKEAMESAR</sequence>
<evidence type="ECO:0000313" key="6">
    <source>
        <dbReference type="EMBL" id="MPM20354.1"/>
    </source>
</evidence>
<keyword evidence="5 6" id="KW-0378">Hydrolase</keyword>
<keyword evidence="3" id="KW-0645">Protease</keyword>
<reference evidence="6" key="1">
    <citation type="submission" date="2019-08" db="EMBL/GenBank/DDBJ databases">
        <authorList>
            <person name="Kucharzyk K."/>
            <person name="Murdoch R.W."/>
            <person name="Higgins S."/>
            <person name="Loffler F."/>
        </authorList>
    </citation>
    <scope>NUCLEOTIDE SEQUENCE</scope>
</reference>
<dbReference type="Gene3D" id="3.40.630.10">
    <property type="entry name" value="Zn peptidases"/>
    <property type="match status" value="1"/>
</dbReference>
<dbReference type="GO" id="GO:0006508">
    <property type="term" value="P:proteolysis"/>
    <property type="evidence" value="ECO:0007669"/>
    <property type="project" value="UniProtKB-KW"/>
</dbReference>
<dbReference type="EC" id="3.4.11.-" evidence="6"/>
<dbReference type="AlphaFoldDB" id="A0A644Y2I4"/>
<dbReference type="SUPFAM" id="SSF53187">
    <property type="entry name" value="Zn-dependent exopeptidases"/>
    <property type="match status" value="1"/>
</dbReference>
<dbReference type="Pfam" id="PF05343">
    <property type="entry name" value="Peptidase_M42"/>
    <property type="match status" value="1"/>
</dbReference>
<name>A0A644Y2I4_9ZZZZ</name>
<protein>
    <submittedName>
        <fullName evidence="6">Putative aminopeptidase YsdC</fullName>
        <ecNumber evidence="6">3.4.11.-</ecNumber>
    </submittedName>
</protein>
<dbReference type="InterPro" id="IPR023367">
    <property type="entry name" value="Peptidase_M42_dom2"/>
</dbReference>
<accession>A0A644Y2I4</accession>